<dbReference type="RefSeq" id="WP_183459381.1">
    <property type="nucleotide sequence ID" value="NZ_CP050296.1"/>
</dbReference>
<feature type="domain" description="Polyvalent protein metallopeptidase" evidence="3">
    <location>
        <begin position="166"/>
        <end position="289"/>
    </location>
</feature>
<dbReference type="InterPro" id="IPR017113">
    <property type="entry name" value="Antirestriction_ArdC"/>
</dbReference>
<feature type="domain" description="N-terminal" evidence="2">
    <location>
        <begin position="16"/>
        <end position="139"/>
    </location>
</feature>
<evidence type="ECO:0000313" key="4">
    <source>
        <dbReference type="EMBL" id="QND60455.1"/>
    </source>
</evidence>
<evidence type="ECO:0000259" key="3">
    <source>
        <dbReference type="Pfam" id="PF18818"/>
    </source>
</evidence>
<gene>
    <name evidence="4" type="ORF">HB778_30835</name>
</gene>
<reference evidence="5" key="1">
    <citation type="journal article" date="2020" name="Mol. Plant Microbe">
        <title>Rhizobial microsymbionts of the narrowly endemic Oxytropis species growing in Kamchatka are characterized by significant genetic diversity and possess a set of genes that are associated with T3SS and T6SS secretion systems and can affect the development of symbiosis.</title>
        <authorList>
            <person name="Safronova V."/>
            <person name="Guro P."/>
            <person name="Sazanova A."/>
            <person name="Kuznetsova I."/>
            <person name="Belimov A."/>
            <person name="Yakubov V."/>
            <person name="Chirak E."/>
            <person name="Afonin A."/>
            <person name="Gogolev Y."/>
            <person name="Andronov E."/>
            <person name="Tikhonovich I."/>
        </authorList>
    </citation>
    <scope>NUCLEOTIDE SEQUENCE [LARGE SCALE GENOMIC DNA]</scope>
    <source>
        <strain evidence="5">583</strain>
    </source>
</reference>
<dbReference type="InterPro" id="IPR013610">
    <property type="entry name" value="ArdC_N"/>
</dbReference>
<dbReference type="InterPro" id="IPR041459">
    <property type="entry name" value="MPTase-PolyVal"/>
</dbReference>
<dbReference type="Pfam" id="PF18818">
    <property type="entry name" value="MPTase-PolyVal"/>
    <property type="match status" value="1"/>
</dbReference>
<accession>A0A7G6T123</accession>
<protein>
    <submittedName>
        <fullName evidence="4">DUF1738 domain-containing protein</fullName>
    </submittedName>
</protein>
<dbReference type="Proteomes" id="UP000515465">
    <property type="component" value="Chromosome"/>
</dbReference>
<evidence type="ECO:0000313" key="5">
    <source>
        <dbReference type="Proteomes" id="UP000515465"/>
    </source>
</evidence>
<dbReference type="EMBL" id="CP050296">
    <property type="protein sequence ID" value="QND60455.1"/>
    <property type="molecule type" value="Genomic_DNA"/>
</dbReference>
<dbReference type="GO" id="GO:0003697">
    <property type="term" value="F:single-stranded DNA binding"/>
    <property type="evidence" value="ECO:0007669"/>
    <property type="project" value="InterPro"/>
</dbReference>
<evidence type="ECO:0000256" key="1">
    <source>
        <dbReference type="SAM" id="MobiDB-lite"/>
    </source>
</evidence>
<organism evidence="4 5">
    <name type="scientific">Mesorhizobium huakuii</name>
    <dbReference type="NCBI Taxonomy" id="28104"/>
    <lineage>
        <taxon>Bacteria</taxon>
        <taxon>Pseudomonadati</taxon>
        <taxon>Pseudomonadota</taxon>
        <taxon>Alphaproteobacteria</taxon>
        <taxon>Hyphomicrobiales</taxon>
        <taxon>Phyllobacteriaceae</taxon>
        <taxon>Mesorhizobium</taxon>
    </lineage>
</organism>
<name>A0A7G6T123_9HYPH</name>
<evidence type="ECO:0000259" key="2">
    <source>
        <dbReference type="Pfam" id="PF08401"/>
    </source>
</evidence>
<dbReference type="Pfam" id="PF08401">
    <property type="entry name" value="ArdcN"/>
    <property type="match status" value="1"/>
</dbReference>
<proteinExistence type="predicted"/>
<dbReference type="AlphaFoldDB" id="A0A7G6T123"/>
<feature type="region of interest" description="Disordered" evidence="1">
    <location>
        <begin position="304"/>
        <end position="324"/>
    </location>
</feature>
<sequence length="324" mass="35104">MSRRTAGSSAGSSRSSLYDDITNKIIAELEAGHVPWVQPWGTSAAKAPLAMPRNAATGRQYSGINVLLLWGSVIEHGFPGQSWLTFRQAQALGGSVRKGEQGTTVVYADRFVPNDEKRRARETGDEARPIPFLKRFTVFNAAQCDGLPDDITLLAPPAPPGMIEPRVEALIKATGIDFRIGGNQAFYDPAHDYVVVPPPQAYSEPINWHRTALHELGHATGHRSRLDRDLSASFGTRKYAFEELIAEMNAAFCCASLGIRPTVRHADYIASWLEVLREDSRAIVRAASQASKAADYLLGSVPDHGASDKSESGGPMPVNARAVA</sequence>
<dbReference type="PIRSF" id="PIRSF037112">
    <property type="entry name" value="Antirestriction_ArdC"/>
    <property type="match status" value="1"/>
</dbReference>